<feature type="transmembrane region" description="Helical" evidence="1">
    <location>
        <begin position="32"/>
        <end position="49"/>
    </location>
</feature>
<keyword evidence="1" id="KW-1133">Transmembrane helix</keyword>
<feature type="transmembrane region" description="Helical" evidence="1">
    <location>
        <begin position="103"/>
        <end position="120"/>
    </location>
</feature>
<name>A0ABS7SWR7_9FIRM</name>
<keyword evidence="3" id="KW-1185">Reference proteome</keyword>
<keyword evidence="1" id="KW-0812">Transmembrane</keyword>
<evidence type="ECO:0000313" key="2">
    <source>
        <dbReference type="EMBL" id="MBZ2385974.1"/>
    </source>
</evidence>
<dbReference type="Proteomes" id="UP000734271">
    <property type="component" value="Unassembled WGS sequence"/>
</dbReference>
<gene>
    <name evidence="2" type="ORF">K8P03_01470</name>
</gene>
<accession>A0ABS7SWR7</accession>
<reference evidence="2 3" key="1">
    <citation type="submission" date="2021-08" db="EMBL/GenBank/DDBJ databases">
        <title>FDA dAtabase for Regulatory Grade micrObial Sequences (FDA-ARGOS): Supporting development and validation of Infectious Disease Dx tests.</title>
        <authorList>
            <person name="Sproer C."/>
            <person name="Gronow S."/>
            <person name="Severitt S."/>
            <person name="Schroder I."/>
            <person name="Tallon L."/>
            <person name="Sadzewicz L."/>
            <person name="Zhao X."/>
            <person name="Boylan J."/>
            <person name="Ott S."/>
            <person name="Bowen H."/>
            <person name="Vavikolanu K."/>
            <person name="Hazen T."/>
            <person name="Aluvathingal J."/>
            <person name="Nadendla S."/>
            <person name="Lowell S."/>
            <person name="Myers T."/>
            <person name="Yan Y."/>
            <person name="Sichtig H."/>
        </authorList>
    </citation>
    <scope>NUCLEOTIDE SEQUENCE [LARGE SCALE GENOMIC DNA]</scope>
    <source>
        <strain evidence="2 3">FDAARGOS_1460</strain>
    </source>
</reference>
<dbReference type="EMBL" id="JAIPME010000002">
    <property type="protein sequence ID" value="MBZ2385974.1"/>
    <property type="molecule type" value="Genomic_DNA"/>
</dbReference>
<proteinExistence type="predicted"/>
<organism evidence="2 3">
    <name type="scientific">Anaerococcus murdochii</name>
    <dbReference type="NCBI Taxonomy" id="411577"/>
    <lineage>
        <taxon>Bacteria</taxon>
        <taxon>Bacillati</taxon>
        <taxon>Bacillota</taxon>
        <taxon>Tissierellia</taxon>
        <taxon>Tissierellales</taxon>
        <taxon>Peptoniphilaceae</taxon>
        <taxon>Anaerococcus</taxon>
    </lineage>
</organism>
<feature type="transmembrane region" description="Helical" evidence="1">
    <location>
        <begin position="61"/>
        <end position="81"/>
    </location>
</feature>
<comment type="caution">
    <text evidence="2">The sequence shown here is derived from an EMBL/GenBank/DDBJ whole genome shotgun (WGS) entry which is preliminary data.</text>
</comment>
<evidence type="ECO:0000313" key="3">
    <source>
        <dbReference type="Proteomes" id="UP000734271"/>
    </source>
</evidence>
<keyword evidence="1" id="KW-0472">Membrane</keyword>
<sequence length="130" mass="14741">MIVIDIFKELKALIILIFCVLSVFLVKESYMTILFGVISVFLFGLSFYIRANDLLISRNIFYLIIASLNVFTLLFVIQYLIQGDVSSKLLEKVFSVFIKKDQTILYIGWLFALTSGLIILEKLGGGKSGR</sequence>
<protein>
    <submittedName>
        <fullName evidence="2">Uncharacterized protein</fullName>
    </submittedName>
</protein>
<feature type="transmembrane region" description="Helical" evidence="1">
    <location>
        <begin position="9"/>
        <end position="26"/>
    </location>
</feature>
<dbReference type="RefSeq" id="WP_223417791.1">
    <property type="nucleotide sequence ID" value="NZ_JAIPME010000002.1"/>
</dbReference>
<evidence type="ECO:0000256" key="1">
    <source>
        <dbReference type="SAM" id="Phobius"/>
    </source>
</evidence>